<sequence>MDKNFVLLYFQLYISLSFSFPIRVPKVANSPLFSHVPSLSRPLSASATSTYSDKCALECSPSSGMCRQETPASFFSQLLPSSPQLLL</sequence>
<proteinExistence type="predicted"/>
<keyword evidence="2" id="KW-1185">Reference proteome</keyword>
<dbReference type="AlphaFoldDB" id="A0A016U4V1"/>
<organism evidence="1 2">
    <name type="scientific">Ancylostoma ceylanicum</name>
    <dbReference type="NCBI Taxonomy" id="53326"/>
    <lineage>
        <taxon>Eukaryota</taxon>
        <taxon>Metazoa</taxon>
        <taxon>Ecdysozoa</taxon>
        <taxon>Nematoda</taxon>
        <taxon>Chromadorea</taxon>
        <taxon>Rhabditida</taxon>
        <taxon>Rhabditina</taxon>
        <taxon>Rhabditomorpha</taxon>
        <taxon>Strongyloidea</taxon>
        <taxon>Ancylostomatidae</taxon>
        <taxon>Ancylostomatinae</taxon>
        <taxon>Ancylostoma</taxon>
    </lineage>
</organism>
<evidence type="ECO:0000313" key="2">
    <source>
        <dbReference type="Proteomes" id="UP000024635"/>
    </source>
</evidence>
<protein>
    <submittedName>
        <fullName evidence="1">Uncharacterized protein</fullName>
    </submittedName>
</protein>
<comment type="caution">
    <text evidence="1">The sequence shown here is derived from an EMBL/GenBank/DDBJ whole genome shotgun (WGS) entry which is preliminary data.</text>
</comment>
<dbReference type="EMBL" id="JARK01001393">
    <property type="protein sequence ID" value="EYC10180.1"/>
    <property type="molecule type" value="Genomic_DNA"/>
</dbReference>
<evidence type="ECO:0000313" key="1">
    <source>
        <dbReference type="EMBL" id="EYC10180.1"/>
    </source>
</evidence>
<gene>
    <name evidence="1" type="primary">Acey_s0057.g2806</name>
    <name evidence="1" type="ORF">Y032_0057g2806</name>
</gene>
<dbReference type="Proteomes" id="UP000024635">
    <property type="component" value="Unassembled WGS sequence"/>
</dbReference>
<reference evidence="2" key="1">
    <citation type="journal article" date="2015" name="Nat. Genet.">
        <title>The genome and transcriptome of the zoonotic hookworm Ancylostoma ceylanicum identify infection-specific gene families.</title>
        <authorList>
            <person name="Schwarz E.M."/>
            <person name="Hu Y."/>
            <person name="Antoshechkin I."/>
            <person name="Miller M.M."/>
            <person name="Sternberg P.W."/>
            <person name="Aroian R.V."/>
        </authorList>
    </citation>
    <scope>NUCLEOTIDE SEQUENCE</scope>
    <source>
        <strain evidence="2">HY135</strain>
    </source>
</reference>
<accession>A0A016U4V1</accession>
<name>A0A016U4V1_9BILA</name>